<name>A0A5B0X0R6_9GAMM</name>
<organism evidence="2 3">
    <name type="scientific">Pseudohalioglobus sediminis</name>
    <dbReference type="NCBI Taxonomy" id="2606449"/>
    <lineage>
        <taxon>Bacteria</taxon>
        <taxon>Pseudomonadati</taxon>
        <taxon>Pseudomonadota</taxon>
        <taxon>Gammaproteobacteria</taxon>
        <taxon>Cellvibrionales</taxon>
        <taxon>Halieaceae</taxon>
        <taxon>Pseudohalioglobus</taxon>
    </lineage>
</organism>
<accession>A0A5B0X0R6</accession>
<keyword evidence="3" id="KW-1185">Reference proteome</keyword>
<comment type="caution">
    <text evidence="2">The sequence shown here is derived from an EMBL/GenBank/DDBJ whole genome shotgun (WGS) entry which is preliminary data.</text>
</comment>
<protein>
    <submittedName>
        <fullName evidence="2">Uncharacterized protein</fullName>
    </submittedName>
</protein>
<evidence type="ECO:0000313" key="2">
    <source>
        <dbReference type="EMBL" id="KAA1191941.1"/>
    </source>
</evidence>
<evidence type="ECO:0000313" key="3">
    <source>
        <dbReference type="Proteomes" id="UP000323708"/>
    </source>
</evidence>
<feature type="region of interest" description="Disordered" evidence="1">
    <location>
        <begin position="1"/>
        <end position="22"/>
    </location>
</feature>
<reference evidence="2 3" key="1">
    <citation type="submission" date="2019-09" db="EMBL/GenBank/DDBJ databases">
        <authorList>
            <person name="Chen X.-Y."/>
        </authorList>
    </citation>
    <scope>NUCLEOTIDE SEQUENCE [LARGE SCALE GENOMIC DNA]</scope>
    <source>
        <strain evidence="2 3">NY5</strain>
    </source>
</reference>
<gene>
    <name evidence="2" type="ORF">F0M18_10465</name>
</gene>
<evidence type="ECO:0000256" key="1">
    <source>
        <dbReference type="SAM" id="MobiDB-lite"/>
    </source>
</evidence>
<dbReference type="AlphaFoldDB" id="A0A5B0X0R6"/>
<feature type="compositionally biased region" description="Low complexity" evidence="1">
    <location>
        <begin position="1"/>
        <end position="18"/>
    </location>
</feature>
<sequence>MRSSARSAARSSTITTPGPAGGCPCGVAVCAGAPATAGAAALVSGWGAGALGLPPCARSSCSTRWSNCWMMTSRLRNSSCSNASESVSASALVAQKLPAVAAITSAAAGR</sequence>
<dbReference type="Proteomes" id="UP000323708">
    <property type="component" value="Unassembled WGS sequence"/>
</dbReference>
<proteinExistence type="predicted"/>
<dbReference type="EMBL" id="VTUX01000004">
    <property type="protein sequence ID" value="KAA1191941.1"/>
    <property type="molecule type" value="Genomic_DNA"/>
</dbReference>